<evidence type="ECO:0000259" key="7">
    <source>
        <dbReference type="Pfam" id="PF02687"/>
    </source>
</evidence>
<feature type="transmembrane region" description="Helical" evidence="6">
    <location>
        <begin position="20"/>
        <end position="40"/>
    </location>
</feature>
<dbReference type="Pfam" id="PF02687">
    <property type="entry name" value="FtsX"/>
    <property type="match status" value="1"/>
</dbReference>
<gene>
    <name evidence="8" type="ORF">Cpap_2823</name>
</gene>
<feature type="domain" description="ABC3 transporter permease C-terminal" evidence="7">
    <location>
        <begin position="262"/>
        <end position="368"/>
    </location>
</feature>
<dbReference type="RefSeq" id="WP_004618964.1">
    <property type="nucleotide sequence ID" value="NZ_ACXX02000005.1"/>
</dbReference>
<evidence type="ECO:0000256" key="3">
    <source>
        <dbReference type="ARBA" id="ARBA00022692"/>
    </source>
</evidence>
<dbReference type="Proteomes" id="UP000003860">
    <property type="component" value="Unassembled WGS sequence"/>
</dbReference>
<keyword evidence="3 6" id="KW-0812">Transmembrane</keyword>
<protein>
    <recommendedName>
        <fullName evidence="7">ABC3 transporter permease C-terminal domain-containing protein</fullName>
    </recommendedName>
</protein>
<reference evidence="8" key="2">
    <citation type="submission" date="2011-01" db="EMBL/GenBank/DDBJ databases">
        <title>The Non-contiguous Finished genome of Clostridium papyrosolvens.</title>
        <authorList>
            <person name="Lucas S."/>
            <person name="Copeland A."/>
            <person name="Lapidus A."/>
            <person name="Cheng J.-F."/>
            <person name="Goodwin L."/>
            <person name="Pitluck S."/>
            <person name="Misra M."/>
            <person name="Chertkov O."/>
            <person name="Detter J.C."/>
            <person name="Han C."/>
            <person name="Tapia R."/>
            <person name="Land M."/>
            <person name="Hauser L."/>
            <person name="Kyrpides N."/>
            <person name="Ivanova N."/>
            <person name="Pagani I."/>
            <person name="Mouttaki H."/>
            <person name="He Z."/>
            <person name="Zhou J."/>
            <person name="Hemme C.L."/>
            <person name="Woyke T."/>
        </authorList>
    </citation>
    <scope>NUCLEOTIDE SEQUENCE [LARGE SCALE GENOMIC DNA]</scope>
    <source>
        <strain evidence="8">DSM 2782</strain>
    </source>
</reference>
<feature type="transmembrane region" description="Helical" evidence="6">
    <location>
        <begin position="623"/>
        <end position="645"/>
    </location>
</feature>
<feature type="transmembrane region" description="Helical" evidence="6">
    <location>
        <begin position="709"/>
        <end position="730"/>
    </location>
</feature>
<evidence type="ECO:0000256" key="4">
    <source>
        <dbReference type="ARBA" id="ARBA00022989"/>
    </source>
</evidence>
<dbReference type="EMBL" id="ACXX02000005">
    <property type="protein sequence ID" value="EGD48133.1"/>
    <property type="molecule type" value="Genomic_DNA"/>
</dbReference>
<feature type="transmembrane region" description="Helical" evidence="6">
    <location>
        <begin position="354"/>
        <end position="374"/>
    </location>
</feature>
<dbReference type="eggNOG" id="COG0577">
    <property type="taxonomic scope" value="Bacteria"/>
</dbReference>
<dbReference type="AlphaFoldDB" id="F1TBW2"/>
<evidence type="ECO:0000256" key="5">
    <source>
        <dbReference type="ARBA" id="ARBA00023136"/>
    </source>
</evidence>
<feature type="transmembrane region" description="Helical" evidence="6">
    <location>
        <begin position="668"/>
        <end position="689"/>
    </location>
</feature>
<keyword evidence="2" id="KW-1003">Cell membrane</keyword>
<dbReference type="GO" id="GO:0005886">
    <property type="term" value="C:plasma membrane"/>
    <property type="evidence" value="ECO:0007669"/>
    <property type="project" value="UniProtKB-SubCell"/>
</dbReference>
<comment type="caution">
    <text evidence="8">The sequence shown here is derived from an EMBL/GenBank/DDBJ whole genome shotgun (WGS) entry which is preliminary data.</text>
</comment>
<organism evidence="8 9">
    <name type="scientific">Ruminiclostridium papyrosolvens DSM 2782</name>
    <dbReference type="NCBI Taxonomy" id="588581"/>
    <lineage>
        <taxon>Bacteria</taxon>
        <taxon>Bacillati</taxon>
        <taxon>Bacillota</taxon>
        <taxon>Clostridia</taxon>
        <taxon>Eubacteriales</taxon>
        <taxon>Oscillospiraceae</taxon>
        <taxon>Ruminiclostridium</taxon>
    </lineage>
</organism>
<dbReference type="PANTHER" id="PTHR30287">
    <property type="entry name" value="MEMBRANE COMPONENT OF PREDICTED ABC SUPERFAMILY METABOLITE UPTAKE TRANSPORTER"/>
    <property type="match status" value="1"/>
</dbReference>
<proteinExistence type="predicted"/>
<dbReference type="InterPro" id="IPR003838">
    <property type="entry name" value="ABC3_permease_C"/>
</dbReference>
<keyword evidence="9" id="KW-1185">Reference proteome</keyword>
<dbReference type="InterPro" id="IPR038766">
    <property type="entry name" value="Membrane_comp_ABC_pdt"/>
</dbReference>
<dbReference type="PANTHER" id="PTHR30287:SF1">
    <property type="entry name" value="INNER MEMBRANE PROTEIN"/>
    <property type="match status" value="1"/>
</dbReference>
<reference evidence="8" key="1">
    <citation type="submission" date="2009-07" db="EMBL/GenBank/DDBJ databases">
        <authorList>
            <consortium name="US DOE Joint Genome Institute (JGI-PGF)"/>
            <person name="Lucas S."/>
            <person name="Copeland A."/>
            <person name="Lapidus A."/>
            <person name="Glavina del Rio T."/>
            <person name="Tice H."/>
            <person name="Bruce D."/>
            <person name="Goodwin L."/>
            <person name="Pitluck S."/>
            <person name="Larimer F."/>
            <person name="Land M.L."/>
            <person name="Mouttaki H."/>
            <person name="He Z."/>
            <person name="Zhou J."/>
            <person name="Hemme C.L."/>
        </authorList>
    </citation>
    <scope>NUCLEOTIDE SEQUENCE [LARGE SCALE GENOMIC DNA]</scope>
    <source>
        <strain evidence="8">DSM 2782</strain>
    </source>
</reference>
<evidence type="ECO:0000256" key="6">
    <source>
        <dbReference type="SAM" id="Phobius"/>
    </source>
</evidence>
<keyword evidence="5 6" id="KW-0472">Membrane</keyword>
<evidence type="ECO:0000256" key="2">
    <source>
        <dbReference type="ARBA" id="ARBA00022475"/>
    </source>
</evidence>
<evidence type="ECO:0000313" key="9">
    <source>
        <dbReference type="Proteomes" id="UP000003860"/>
    </source>
</evidence>
<dbReference type="STRING" id="588581.Cpap_2823"/>
<accession>F1TBW2</accession>
<evidence type="ECO:0000313" key="8">
    <source>
        <dbReference type="EMBL" id="EGD48133.1"/>
    </source>
</evidence>
<name>F1TBW2_9FIRM</name>
<feature type="transmembrane region" description="Helical" evidence="6">
    <location>
        <begin position="303"/>
        <end position="329"/>
    </location>
</feature>
<keyword evidence="4 6" id="KW-1133">Transmembrane helix</keyword>
<feature type="transmembrane region" description="Helical" evidence="6">
    <location>
        <begin position="262"/>
        <end position="282"/>
    </location>
</feature>
<dbReference type="OrthoDB" id="2934570at2"/>
<sequence>MKKPLNKRFPRELKKNKGRYLAIFLLMTLTIIFGSGFLVASDSAKYTMEQDWKDNHVEDGQFTSFYELDEANLKTVTEQGAFVEKEFFKDFTINTNKGLNLRVYKNRSYINAVSVHEGKLPSNSDEIAIDRLFAKNTNILVGNSLKLDGIKFKVVGTISMPDYSSLFKSNNTMVMDALHFGIAVVNADAFKSFANKNLIYRYSYYFNERDLGQNEIGNRNNEIRKKLAATKMLSSFVTAEDNQARTFCSNDFGGDIPMMKTLIFIIITIMAFVFGIISNATIDEEASIIGTLRANGYTKGEILKHYIALPVIVTIASAIVGNIIGYTLMVKPFAKIYYNSYCLAPLDMRWNLDAFILTTAIPVFIMLTTNYLMLRNKLSISPLRFLRKDLKKGTNKKPVKLPNWKFIHRFQTRIILQNKAIFLMLFIGIFFASLLLVFGLGLLPIVENYVDTVDKTMMSEYQYILKSPVEVDGGEKMTVSTFKTFYKLGSRDVDVTVYGLLENSKYFSSKVLPDDNSILLGSGFSGKLDYNTNDTITFTDSYDKEIKYKLKSSGIVDYNSGYAIFMSQNKLNKLLNKDANYYNGYLSNKKLDIDENYIAMTVTKSDMVNAAQQMTASMNDMMIMVKSFSVLIYIVLMYILTKVVIDKNAIYMSFMKVFGYESKEIRRLYLNASTFTVMISLILCLPLEMQVMKALLVYAMSDVEGYLPFYLPWYLLIEVILAGMISYLLINIRHIRKVNRIRMGDALKNRE</sequence>
<feature type="transmembrane region" description="Helical" evidence="6">
    <location>
        <begin position="420"/>
        <end position="446"/>
    </location>
</feature>
<evidence type="ECO:0000256" key="1">
    <source>
        <dbReference type="ARBA" id="ARBA00004651"/>
    </source>
</evidence>
<comment type="subcellular location">
    <subcellularLocation>
        <location evidence="1">Cell membrane</location>
        <topology evidence="1">Multi-pass membrane protein</topology>
    </subcellularLocation>
</comment>